<keyword evidence="12" id="KW-0325">Glycoprotein</keyword>
<dbReference type="GO" id="GO:0000139">
    <property type="term" value="C:Golgi membrane"/>
    <property type="evidence" value="ECO:0007669"/>
    <property type="project" value="TreeGrafter"/>
</dbReference>
<feature type="compositionally biased region" description="Basic and acidic residues" evidence="15">
    <location>
        <begin position="743"/>
        <end position="763"/>
    </location>
</feature>
<dbReference type="PANTHER" id="PTHR42884">
    <property type="entry name" value="PROPROTEIN CONVERTASE SUBTILISIN/KEXIN-RELATED"/>
    <property type="match status" value="1"/>
</dbReference>
<keyword evidence="5 17" id="KW-0732">Signal</keyword>
<feature type="compositionally biased region" description="Acidic residues" evidence="15">
    <location>
        <begin position="529"/>
        <end position="547"/>
    </location>
</feature>
<evidence type="ECO:0000256" key="16">
    <source>
        <dbReference type="SAM" id="Phobius"/>
    </source>
</evidence>
<gene>
    <name evidence="19" type="ORF">FFLO_02370</name>
</gene>
<dbReference type="Proteomes" id="UP000812966">
    <property type="component" value="Unassembled WGS sequence"/>
</dbReference>
<evidence type="ECO:0000256" key="1">
    <source>
        <dbReference type="ARBA" id="ARBA00004370"/>
    </source>
</evidence>
<feature type="compositionally biased region" description="Basic and acidic residues" evidence="15">
    <location>
        <begin position="903"/>
        <end position="912"/>
    </location>
</feature>
<feature type="transmembrane region" description="Helical" evidence="16">
    <location>
        <begin position="815"/>
        <end position="837"/>
    </location>
</feature>
<dbReference type="SUPFAM" id="SSF52743">
    <property type="entry name" value="Subtilisin-like"/>
    <property type="match status" value="1"/>
</dbReference>
<evidence type="ECO:0000256" key="11">
    <source>
        <dbReference type="ARBA" id="ARBA00023145"/>
    </source>
</evidence>
<dbReference type="GO" id="GO:0016485">
    <property type="term" value="P:protein processing"/>
    <property type="evidence" value="ECO:0007669"/>
    <property type="project" value="TreeGrafter"/>
</dbReference>
<keyword evidence="4 16" id="KW-0812">Transmembrane</keyword>
<evidence type="ECO:0000256" key="12">
    <source>
        <dbReference type="ARBA" id="ARBA00023180"/>
    </source>
</evidence>
<feature type="active site" description="Charge relay system" evidence="13 14">
    <location>
        <position position="220"/>
    </location>
</feature>
<dbReference type="Gene3D" id="2.60.120.260">
    <property type="entry name" value="Galactose-binding domain-like"/>
    <property type="match status" value="1"/>
</dbReference>
<dbReference type="InterPro" id="IPR023827">
    <property type="entry name" value="Peptidase_S8_Asp-AS"/>
</dbReference>
<dbReference type="InterPro" id="IPR008979">
    <property type="entry name" value="Galactose-bd-like_sf"/>
</dbReference>
<dbReference type="Pfam" id="PF01483">
    <property type="entry name" value="P_proprotein"/>
    <property type="match status" value="1"/>
</dbReference>
<evidence type="ECO:0000256" key="9">
    <source>
        <dbReference type="ARBA" id="ARBA00022989"/>
    </source>
</evidence>
<keyword evidence="20" id="KW-1185">Reference proteome</keyword>
<dbReference type="FunFam" id="2.60.120.260:FF:000026">
    <property type="entry name" value="proprotein convertase subtilisin/kexin type 7"/>
    <property type="match status" value="1"/>
</dbReference>
<proteinExistence type="inferred from homology"/>
<dbReference type="PANTHER" id="PTHR42884:SF14">
    <property type="entry name" value="NEUROENDOCRINE CONVERTASE 1"/>
    <property type="match status" value="1"/>
</dbReference>
<dbReference type="InterPro" id="IPR000209">
    <property type="entry name" value="Peptidase_S8/S53_dom"/>
</dbReference>
<dbReference type="PROSITE" id="PS51892">
    <property type="entry name" value="SUBTILASE"/>
    <property type="match status" value="1"/>
</dbReference>
<dbReference type="InterPro" id="IPR034182">
    <property type="entry name" value="Kexin/furin"/>
</dbReference>
<sequence length="964" mass="105939">MRPQLLFTLALVLFPLASSSTSSLSSSHPVPRNYDTHHYYSLETSPHTTPEQAKKLASEVGAEWVERIGQLDGHWLVRSEKEWATRRDELGESLEHAVIRRWKEKERRSKSMGLRRKGHGLKGRSGPGHDVPSTTRIKDISHLPIRQRVKRQHSPSPVTSDPPQNLTELNYVQTQLGLADPLLPSQWHLVNTQLPEVELNVTGAWGEGITGQGVTVAIIDDGLDMDSDDLAGNFFAEGSYDFNDHDPLPRPRLSDDQHGTRCAGEIAAIPNDVCGVGVAYRSKISGIRILSAPISDADEAAALNYEFQKNDVYSCSWGPPDDGKSMDAPEGLILKAMVNGVQRGRGGKGSVFVFAAGNGGGLDDQCNFDGYTNSIFSLTIGAVDRKGLHPYYSEMCAAMMVVAPSSGSGDHIHTTDVGKRSCTSAHGGTSAAAPLAGGVVALALQVRPELSWRDVQHVLIHTAVHFNPEDPDWEKTASGRWFSYKYGYGRIDAGRVVEEARKWELRKPQAWFDSPAIFLGERERPVTPTDDDQDEGQDEQGEDEQGEQAEKRQEADLGVDEDDGAPTVATPDQTTNETDPIAIETPTVQAGLLITESGIESSYEVTQDMLDDFNFETLEHVTCRVWIDHQRRGDVEVELTSPNGIRSVLARQRRFDEDANGLQGWKFMSMKHWGEDPVGIWKIHVKDMVNPDKVGYFKSWSLQLWGEVVDPAKAKHWSPAEFGESDEEQTGSKPSGTVSQKPKPTDHLPDDHGSAEGEAHEPGLAHTKPTSEPDVVTGPGADEAVVNEDGSIDYGSDKESWYDSGVHAVKEHKTWLAGGGGVFLLAIIAAGGIFWFMRVRRKNKMMQELSVERGQYAPVAEEVPMGVLGSRNRRSTEPGSKDLYDAFAENDLTEDEDDDEDDERRGLKYHDDFLEDGDDDDKPSGSGSGGYRDEGKRTSPEQGSSSTSSWQDADPRARSPAGLR</sequence>
<evidence type="ECO:0000256" key="15">
    <source>
        <dbReference type="SAM" id="MobiDB-lite"/>
    </source>
</evidence>
<feature type="chain" id="PRO_5035458454" description="P/Homo B domain-containing protein" evidence="17">
    <location>
        <begin position="20"/>
        <end position="964"/>
    </location>
</feature>
<keyword evidence="7 14" id="KW-0720">Serine protease</keyword>
<evidence type="ECO:0000256" key="13">
    <source>
        <dbReference type="PIRSR" id="PIRSR615500-1"/>
    </source>
</evidence>
<evidence type="ECO:0000256" key="6">
    <source>
        <dbReference type="ARBA" id="ARBA00022801"/>
    </source>
</evidence>
<feature type="region of interest" description="Disordered" evidence="15">
    <location>
        <begin position="889"/>
        <end position="964"/>
    </location>
</feature>
<comment type="caution">
    <text evidence="19">The sequence shown here is derived from an EMBL/GenBank/DDBJ whole genome shotgun (WGS) entry which is preliminary data.</text>
</comment>
<evidence type="ECO:0000256" key="4">
    <source>
        <dbReference type="ARBA" id="ARBA00022692"/>
    </source>
</evidence>
<dbReference type="FunFam" id="3.40.50.200:FF:000005">
    <property type="entry name" value="Proprotein convertase subtilisin/kexin type 7"/>
    <property type="match status" value="1"/>
</dbReference>
<feature type="region of interest" description="Disordered" evidence="15">
    <location>
        <begin position="516"/>
        <end position="584"/>
    </location>
</feature>
<dbReference type="SUPFAM" id="SSF49785">
    <property type="entry name" value="Galactose-binding domain-like"/>
    <property type="match status" value="1"/>
</dbReference>
<accession>A0A8K0JMQ8</accession>
<feature type="compositionally biased region" description="Polar residues" evidence="15">
    <location>
        <begin position="731"/>
        <end position="742"/>
    </location>
</feature>
<dbReference type="InterPro" id="IPR015500">
    <property type="entry name" value="Peptidase_S8_subtilisin-rel"/>
</dbReference>
<feature type="signal peptide" evidence="17">
    <location>
        <begin position="1"/>
        <end position="19"/>
    </location>
</feature>
<dbReference type="AlphaFoldDB" id="A0A8K0JMQ8"/>
<evidence type="ECO:0000256" key="17">
    <source>
        <dbReference type="SAM" id="SignalP"/>
    </source>
</evidence>
<evidence type="ECO:0000256" key="8">
    <source>
        <dbReference type="ARBA" id="ARBA00022837"/>
    </source>
</evidence>
<keyword evidence="10 16" id="KW-0472">Membrane</keyword>
<keyword evidence="6 14" id="KW-0378">Hydrolase</keyword>
<evidence type="ECO:0000256" key="7">
    <source>
        <dbReference type="ARBA" id="ARBA00022825"/>
    </source>
</evidence>
<feature type="active site" description="Charge relay system" evidence="13 14">
    <location>
        <position position="258"/>
    </location>
</feature>
<dbReference type="PROSITE" id="PS00136">
    <property type="entry name" value="SUBTILASE_ASP"/>
    <property type="match status" value="1"/>
</dbReference>
<comment type="similarity">
    <text evidence="2">Belongs to the peptidase S8 family. Furin subfamily.</text>
</comment>
<evidence type="ECO:0000256" key="3">
    <source>
        <dbReference type="ARBA" id="ARBA00022670"/>
    </source>
</evidence>
<name>A0A8K0JMQ8_9TREE</name>
<dbReference type="GO" id="GO:0004252">
    <property type="term" value="F:serine-type endopeptidase activity"/>
    <property type="evidence" value="ECO:0007669"/>
    <property type="project" value="UniProtKB-UniRule"/>
</dbReference>
<dbReference type="OrthoDB" id="300641at2759"/>
<feature type="region of interest" description="Disordered" evidence="15">
    <location>
        <begin position="105"/>
        <end position="139"/>
    </location>
</feature>
<evidence type="ECO:0000313" key="19">
    <source>
        <dbReference type="EMBL" id="KAG7562185.1"/>
    </source>
</evidence>
<feature type="domain" description="P/Homo B" evidence="18">
    <location>
        <begin position="574"/>
        <end position="710"/>
    </location>
</feature>
<organism evidence="19 20">
    <name type="scientific">Filobasidium floriforme</name>
    <dbReference type="NCBI Taxonomy" id="5210"/>
    <lineage>
        <taxon>Eukaryota</taxon>
        <taxon>Fungi</taxon>
        <taxon>Dikarya</taxon>
        <taxon>Basidiomycota</taxon>
        <taxon>Agaricomycotina</taxon>
        <taxon>Tremellomycetes</taxon>
        <taxon>Filobasidiales</taxon>
        <taxon>Filobasidiaceae</taxon>
        <taxon>Filobasidium</taxon>
    </lineage>
</organism>
<dbReference type="GO" id="GO:0007323">
    <property type="term" value="P:peptide pheromone maturation"/>
    <property type="evidence" value="ECO:0007669"/>
    <property type="project" value="UniProtKB-ARBA"/>
</dbReference>
<dbReference type="InterPro" id="IPR002884">
    <property type="entry name" value="P_dom"/>
</dbReference>
<dbReference type="CDD" id="cd04059">
    <property type="entry name" value="Peptidases_S8_Protein_convertases_Kexins_Furin-like"/>
    <property type="match status" value="1"/>
</dbReference>
<feature type="region of interest" description="Disordered" evidence="15">
    <location>
        <begin position="719"/>
        <end position="790"/>
    </location>
</feature>
<dbReference type="EMBL" id="JABELV010000037">
    <property type="protein sequence ID" value="KAG7562185.1"/>
    <property type="molecule type" value="Genomic_DNA"/>
</dbReference>
<evidence type="ECO:0000256" key="10">
    <source>
        <dbReference type="ARBA" id="ARBA00023136"/>
    </source>
</evidence>
<dbReference type="Gene3D" id="3.40.50.200">
    <property type="entry name" value="Peptidase S8/S53 domain"/>
    <property type="match status" value="1"/>
</dbReference>
<dbReference type="InterPro" id="IPR036852">
    <property type="entry name" value="Peptidase_S8/S53_dom_sf"/>
</dbReference>
<dbReference type="PROSITE" id="PS00137">
    <property type="entry name" value="SUBTILASE_HIS"/>
    <property type="match status" value="1"/>
</dbReference>
<keyword evidence="9 16" id="KW-1133">Transmembrane helix</keyword>
<dbReference type="GO" id="GO:0005802">
    <property type="term" value="C:trans-Golgi network"/>
    <property type="evidence" value="ECO:0007669"/>
    <property type="project" value="TreeGrafter"/>
</dbReference>
<dbReference type="PROSITE" id="PS51829">
    <property type="entry name" value="P_HOMO_B"/>
    <property type="match status" value="1"/>
</dbReference>
<keyword evidence="8" id="KW-0106">Calcium</keyword>
<keyword evidence="11" id="KW-0865">Zymogen</keyword>
<dbReference type="Pfam" id="PF00082">
    <property type="entry name" value="Peptidase_S8"/>
    <property type="match status" value="1"/>
</dbReference>
<feature type="active site" description="Charge relay system" evidence="13 14">
    <location>
        <position position="430"/>
    </location>
</feature>
<keyword evidence="3 14" id="KW-0645">Protease</keyword>
<evidence type="ECO:0000256" key="2">
    <source>
        <dbReference type="ARBA" id="ARBA00005325"/>
    </source>
</evidence>
<evidence type="ECO:0000313" key="20">
    <source>
        <dbReference type="Proteomes" id="UP000812966"/>
    </source>
</evidence>
<dbReference type="InterPro" id="IPR022398">
    <property type="entry name" value="Peptidase_S8_His-AS"/>
</dbReference>
<evidence type="ECO:0000256" key="5">
    <source>
        <dbReference type="ARBA" id="ARBA00022729"/>
    </source>
</evidence>
<reference evidence="19" key="1">
    <citation type="submission" date="2020-04" db="EMBL/GenBank/DDBJ databases">
        <title>Analysis of mating type loci in Filobasidium floriforme.</title>
        <authorList>
            <person name="Nowrousian M."/>
        </authorList>
    </citation>
    <scope>NUCLEOTIDE SEQUENCE</scope>
    <source>
        <strain evidence="19">CBS 6242</strain>
    </source>
</reference>
<dbReference type="PRINTS" id="PR00723">
    <property type="entry name" value="SUBTILISIN"/>
</dbReference>
<evidence type="ECO:0000256" key="14">
    <source>
        <dbReference type="PROSITE-ProRule" id="PRU01240"/>
    </source>
</evidence>
<evidence type="ECO:0000259" key="18">
    <source>
        <dbReference type="PROSITE" id="PS51829"/>
    </source>
</evidence>
<protein>
    <recommendedName>
        <fullName evidence="18">P/Homo B domain-containing protein</fullName>
    </recommendedName>
</protein>
<comment type="subcellular location">
    <subcellularLocation>
        <location evidence="1">Membrane</location>
    </subcellularLocation>
</comment>
<feature type="compositionally biased region" description="Basic residues" evidence="15">
    <location>
        <begin position="110"/>
        <end position="122"/>
    </location>
</feature>
<feature type="compositionally biased region" description="Acidic residues" evidence="15">
    <location>
        <begin position="891"/>
        <end position="902"/>
    </location>
</feature>